<dbReference type="AlphaFoldDB" id="A0AAJ1B1Y5"/>
<reference evidence="1" key="1">
    <citation type="submission" date="2021-10" db="EMBL/GenBank/DDBJ databases">
        <title>Collection of gut derived symbiotic bacterial strains cultured from healthy donors.</title>
        <authorList>
            <person name="Lin H."/>
            <person name="Littmann E."/>
            <person name="Claire K."/>
            <person name="Pamer E."/>
        </authorList>
    </citation>
    <scope>NUCLEOTIDE SEQUENCE</scope>
    <source>
        <strain evidence="1">MSK.23.4</strain>
    </source>
</reference>
<dbReference type="GO" id="GO:0004553">
    <property type="term" value="F:hydrolase activity, hydrolyzing O-glycosyl compounds"/>
    <property type="evidence" value="ECO:0007669"/>
    <property type="project" value="InterPro"/>
</dbReference>
<organism evidence="1 2">
    <name type="scientific">Mediterraneibacter gnavus</name>
    <name type="common">Ruminococcus gnavus</name>
    <dbReference type="NCBI Taxonomy" id="33038"/>
    <lineage>
        <taxon>Bacteria</taxon>
        <taxon>Bacillati</taxon>
        <taxon>Bacillota</taxon>
        <taxon>Clostridia</taxon>
        <taxon>Lachnospirales</taxon>
        <taxon>Lachnospiraceae</taxon>
        <taxon>Mediterraneibacter</taxon>
    </lineage>
</organism>
<gene>
    <name evidence="1" type="ORF">LIQ10_21415</name>
</gene>
<proteinExistence type="predicted"/>
<dbReference type="InterPro" id="IPR017853">
    <property type="entry name" value="GH"/>
</dbReference>
<dbReference type="RefSeq" id="WP_226973683.1">
    <property type="nucleotide sequence ID" value="NZ_JAJBNC010000552.1"/>
</dbReference>
<dbReference type="GO" id="GO:0005975">
    <property type="term" value="P:carbohydrate metabolic process"/>
    <property type="evidence" value="ECO:0007669"/>
    <property type="project" value="InterPro"/>
</dbReference>
<dbReference type="EMBL" id="JAJBNC010000552">
    <property type="protein sequence ID" value="MCB5496240.1"/>
    <property type="molecule type" value="Genomic_DNA"/>
</dbReference>
<evidence type="ECO:0000313" key="2">
    <source>
        <dbReference type="Proteomes" id="UP001297422"/>
    </source>
</evidence>
<comment type="caution">
    <text evidence="1">The sequence shown here is derived from an EMBL/GenBank/DDBJ whole genome shotgun (WGS) entry which is preliminary data.</text>
</comment>
<dbReference type="Pfam" id="PF00232">
    <property type="entry name" value="Glyco_hydro_1"/>
    <property type="match status" value="1"/>
</dbReference>
<dbReference type="InterPro" id="IPR001360">
    <property type="entry name" value="Glyco_hydro_1"/>
</dbReference>
<evidence type="ECO:0000313" key="1">
    <source>
        <dbReference type="EMBL" id="MCB5496240.1"/>
    </source>
</evidence>
<dbReference type="SUPFAM" id="SSF51445">
    <property type="entry name" value="(Trans)glycosidases"/>
    <property type="match status" value="1"/>
</dbReference>
<feature type="non-terminal residue" evidence="1">
    <location>
        <position position="72"/>
    </location>
</feature>
<name>A0AAJ1B1Y5_MEDGN</name>
<sequence length="72" mass="8405">ENNFVNDTYRINYLNDHFLEIKKAVEIDRVPVLGYTMWGGIDLVSLSTGEMKKRYGWVYVDMDDKGNGSKKR</sequence>
<dbReference type="Proteomes" id="UP001297422">
    <property type="component" value="Unassembled WGS sequence"/>
</dbReference>
<accession>A0AAJ1B1Y5</accession>
<feature type="non-terminal residue" evidence="1">
    <location>
        <position position="1"/>
    </location>
</feature>
<dbReference type="Gene3D" id="3.20.20.80">
    <property type="entry name" value="Glycosidases"/>
    <property type="match status" value="1"/>
</dbReference>
<dbReference type="PRINTS" id="PR00131">
    <property type="entry name" value="GLHYDRLASE1"/>
</dbReference>
<protein>
    <submittedName>
        <fullName evidence="1">Family 1 glycosylhydrolase</fullName>
    </submittedName>
</protein>